<proteinExistence type="predicted"/>
<feature type="transmembrane region" description="Helical" evidence="2">
    <location>
        <begin position="174"/>
        <end position="193"/>
    </location>
</feature>
<feature type="region of interest" description="Disordered" evidence="1">
    <location>
        <begin position="266"/>
        <end position="339"/>
    </location>
</feature>
<dbReference type="Proteomes" id="UP001501822">
    <property type="component" value="Unassembled WGS sequence"/>
</dbReference>
<feature type="transmembrane region" description="Helical" evidence="2">
    <location>
        <begin position="24"/>
        <end position="43"/>
    </location>
</feature>
<evidence type="ECO:0000313" key="4">
    <source>
        <dbReference type="Proteomes" id="UP001501822"/>
    </source>
</evidence>
<evidence type="ECO:0000256" key="2">
    <source>
        <dbReference type="SAM" id="Phobius"/>
    </source>
</evidence>
<feature type="transmembrane region" description="Helical" evidence="2">
    <location>
        <begin position="240"/>
        <end position="258"/>
    </location>
</feature>
<dbReference type="RefSeq" id="WP_252810826.1">
    <property type="nucleotide sequence ID" value="NZ_BAAABM010000007.1"/>
</dbReference>
<reference evidence="4" key="1">
    <citation type="journal article" date="2019" name="Int. J. Syst. Evol. Microbiol.">
        <title>The Global Catalogue of Microorganisms (GCM) 10K type strain sequencing project: providing services to taxonomists for standard genome sequencing and annotation.</title>
        <authorList>
            <consortium name="The Broad Institute Genomics Platform"/>
            <consortium name="The Broad Institute Genome Sequencing Center for Infectious Disease"/>
            <person name="Wu L."/>
            <person name="Ma J."/>
        </authorList>
    </citation>
    <scope>NUCLEOTIDE SEQUENCE [LARGE SCALE GENOMIC DNA]</scope>
    <source>
        <strain evidence="4">JCM 3146</strain>
    </source>
</reference>
<feature type="compositionally biased region" description="Gly residues" evidence="1">
    <location>
        <begin position="330"/>
        <end position="339"/>
    </location>
</feature>
<feature type="compositionally biased region" description="Basic and acidic residues" evidence="1">
    <location>
        <begin position="274"/>
        <end position="312"/>
    </location>
</feature>
<protein>
    <recommendedName>
        <fullName evidence="5">ECF transporter S component</fullName>
    </recommendedName>
</protein>
<comment type="caution">
    <text evidence="3">The sequence shown here is derived from an EMBL/GenBank/DDBJ whole genome shotgun (WGS) entry which is preliminary data.</text>
</comment>
<keyword evidence="2" id="KW-0812">Transmembrane</keyword>
<keyword evidence="2" id="KW-1133">Transmembrane helix</keyword>
<keyword evidence="4" id="KW-1185">Reference proteome</keyword>
<dbReference type="EMBL" id="BAAABM010000007">
    <property type="protein sequence ID" value="GAA0325293.1"/>
    <property type="molecule type" value="Genomic_DNA"/>
</dbReference>
<evidence type="ECO:0008006" key="5">
    <source>
        <dbReference type="Google" id="ProtNLM"/>
    </source>
</evidence>
<sequence length="339" mass="35172">MSPVRTRGRSGAATVPVRLRARSGAALLLVSLAGLVAFCWPLLVAPGARIAQSTFAPWIFVLLLPLLLAVALAEVAEGGIDAKAIALLGVLGAVGAALRPLGTSVAGFEPMFFVLVHGGRVLGRGFGYLLGSVTMFASALITAGVGPWLPYQILGAAWVGFFAGCLPRRPRGRLEIAMLAAYGAVAAFLYGWLQNLGLWPFAGGMSSSISFHPGAPLTDNLGRFVAFDLATSLGFDLPRAVFTAILVAVTGRPVLLALRRAARRAAFEAPPGRRPADGRADGERPDHGNVDHERPQHGRADDGHVDGGRADQEQVDDGPVDGGRADHGPVGDGGTGDGR</sequence>
<feature type="transmembrane region" description="Helical" evidence="2">
    <location>
        <begin position="149"/>
        <end position="167"/>
    </location>
</feature>
<feature type="transmembrane region" description="Helical" evidence="2">
    <location>
        <begin position="55"/>
        <end position="76"/>
    </location>
</feature>
<dbReference type="Gene3D" id="1.10.1760.20">
    <property type="match status" value="1"/>
</dbReference>
<gene>
    <name evidence="3" type="ORF">GCM10010151_14010</name>
</gene>
<name>A0ABP3FVL1_9ACTN</name>
<feature type="transmembrane region" description="Helical" evidence="2">
    <location>
        <begin position="82"/>
        <end position="101"/>
    </location>
</feature>
<accession>A0ABP3FVL1</accession>
<organism evidence="3 4">
    <name type="scientific">Actinoallomurus spadix</name>
    <dbReference type="NCBI Taxonomy" id="79912"/>
    <lineage>
        <taxon>Bacteria</taxon>
        <taxon>Bacillati</taxon>
        <taxon>Actinomycetota</taxon>
        <taxon>Actinomycetes</taxon>
        <taxon>Streptosporangiales</taxon>
        <taxon>Thermomonosporaceae</taxon>
        <taxon>Actinoallomurus</taxon>
    </lineage>
</organism>
<keyword evidence="2" id="KW-0472">Membrane</keyword>
<evidence type="ECO:0000256" key="1">
    <source>
        <dbReference type="SAM" id="MobiDB-lite"/>
    </source>
</evidence>
<evidence type="ECO:0000313" key="3">
    <source>
        <dbReference type="EMBL" id="GAA0325293.1"/>
    </source>
</evidence>
<feature type="transmembrane region" description="Helical" evidence="2">
    <location>
        <begin position="121"/>
        <end position="143"/>
    </location>
</feature>